<organism evidence="2 3">
    <name type="scientific">Trichobilharzia regenti</name>
    <name type="common">Nasal bird schistosome</name>
    <dbReference type="NCBI Taxonomy" id="157069"/>
    <lineage>
        <taxon>Eukaryota</taxon>
        <taxon>Metazoa</taxon>
        <taxon>Spiralia</taxon>
        <taxon>Lophotrochozoa</taxon>
        <taxon>Platyhelminthes</taxon>
        <taxon>Trematoda</taxon>
        <taxon>Digenea</taxon>
        <taxon>Strigeidida</taxon>
        <taxon>Schistosomatoidea</taxon>
        <taxon>Schistosomatidae</taxon>
        <taxon>Trichobilharzia</taxon>
    </lineage>
</organism>
<proteinExistence type="predicted"/>
<dbReference type="PANTHER" id="PTHR43143:SF1">
    <property type="entry name" value="SERINE_THREONINE-PROTEIN PHOSPHATASE CPPED1"/>
    <property type="match status" value="1"/>
</dbReference>
<reference evidence="3" key="2">
    <citation type="submission" date="2023-11" db="UniProtKB">
        <authorList>
            <consortium name="WormBaseParasite"/>
        </authorList>
    </citation>
    <scope>IDENTIFICATION</scope>
</reference>
<reference evidence="2" key="1">
    <citation type="submission" date="2022-06" db="EMBL/GenBank/DDBJ databases">
        <authorList>
            <person name="Berger JAMES D."/>
            <person name="Berger JAMES D."/>
        </authorList>
    </citation>
    <scope>NUCLEOTIDE SEQUENCE [LARGE SCALE GENOMIC DNA]</scope>
</reference>
<dbReference type="Gene3D" id="3.60.21.10">
    <property type="match status" value="1"/>
</dbReference>
<dbReference type="WBParaSite" id="TREG1_82720.1">
    <property type="protein sequence ID" value="TREG1_82720.1"/>
    <property type="gene ID" value="TREG1_82720"/>
</dbReference>
<dbReference type="InterPro" id="IPR004843">
    <property type="entry name" value="Calcineurin-like_PHP"/>
</dbReference>
<evidence type="ECO:0000313" key="2">
    <source>
        <dbReference type="Proteomes" id="UP000050795"/>
    </source>
</evidence>
<dbReference type="InterPro" id="IPR051918">
    <property type="entry name" value="STPP_CPPED1"/>
</dbReference>
<dbReference type="SUPFAM" id="SSF56300">
    <property type="entry name" value="Metallo-dependent phosphatases"/>
    <property type="match status" value="1"/>
</dbReference>
<dbReference type="AlphaFoldDB" id="A0AA85KBF9"/>
<protein>
    <recommendedName>
        <fullName evidence="1">Calcineurin-like phosphoesterase domain-containing protein</fullName>
    </recommendedName>
</protein>
<dbReference type="InterPro" id="IPR029052">
    <property type="entry name" value="Metallo-depent_PP-like"/>
</dbReference>
<dbReference type="Pfam" id="PF00149">
    <property type="entry name" value="Metallophos"/>
    <property type="match status" value="1"/>
</dbReference>
<feature type="domain" description="Calcineurin-like phosphoesterase" evidence="1">
    <location>
        <begin position="41"/>
        <end position="252"/>
    </location>
</feature>
<keyword evidence="2" id="KW-1185">Reference proteome</keyword>
<evidence type="ECO:0000313" key="3">
    <source>
        <dbReference type="WBParaSite" id="TREG1_82720.1"/>
    </source>
</evidence>
<evidence type="ECO:0000259" key="1">
    <source>
        <dbReference type="Pfam" id="PF00149"/>
    </source>
</evidence>
<dbReference type="PANTHER" id="PTHR43143">
    <property type="entry name" value="METALLOPHOSPHOESTERASE, CALCINEURIN SUPERFAMILY"/>
    <property type="match status" value="1"/>
</dbReference>
<accession>A0AA85KBF9</accession>
<dbReference type="GO" id="GO:0016787">
    <property type="term" value="F:hydrolase activity"/>
    <property type="evidence" value="ECO:0007669"/>
    <property type="project" value="InterPro"/>
</dbReference>
<dbReference type="Proteomes" id="UP000050795">
    <property type="component" value="Unassembled WGS sequence"/>
</dbReference>
<name>A0AA85KBF9_TRIRE</name>
<sequence length="324" mass="37435">MHVTKFENMESPNIDCPALRLARNRNVSLPTSTEVADSFSFVVLADPQLGLFEKYIEKLPQPDHWDREVDHTTRAVNIINRLSPKPAFVVICGDLVNDQPGLSYRYKQTSDLLSVLSHLKSDIPLIVLPGNHDVGDHPDVNDIEDYKGVWGDDYFSFVVNRVRFLVLNTQYLWDDSKCVSLASEFRQWLNEQLSMKNEDFDMSVVFQHIPFFLDNIDEPDDYFNIPKKCRKEIIHQLYNNGIYYTFSGHLHKNNVITYTPRERDSNVKRDELPFSMISSSSVCVQLGDDQPGIRLVRINRLATNVSENCLKHVYWSLALSTLDY</sequence>